<protein>
    <submittedName>
        <fullName evidence="1">Uncharacterized protein</fullName>
    </submittedName>
</protein>
<evidence type="ECO:0000313" key="1">
    <source>
        <dbReference type="EMBL" id="KKN27385.1"/>
    </source>
</evidence>
<organism evidence="1">
    <name type="scientific">marine sediment metagenome</name>
    <dbReference type="NCBI Taxonomy" id="412755"/>
    <lineage>
        <taxon>unclassified sequences</taxon>
        <taxon>metagenomes</taxon>
        <taxon>ecological metagenomes</taxon>
    </lineage>
</organism>
<gene>
    <name evidence="1" type="ORF">LCGC14_0865130</name>
</gene>
<dbReference type="AlphaFoldDB" id="A0A0F9P6A2"/>
<comment type="caution">
    <text evidence="1">The sequence shown here is derived from an EMBL/GenBank/DDBJ whole genome shotgun (WGS) entry which is preliminary data.</text>
</comment>
<accession>A0A0F9P6A2</accession>
<name>A0A0F9P6A2_9ZZZZ</name>
<proteinExistence type="predicted"/>
<sequence length="490" mass="52612">MAAGDISAVIDTLVLTGCTTPRMVVLDGDYVVVSAWDGSLHGHIHTFTVDNVGAISDTVVDTWDFASTGLTPDIIKIPGSSDKYVIGYEGAASEGFIKSIIISTTGVITESFIDTVSTGARIVYGYVLHTEDANDTLIAQCFAGVVETVTVDSSGNIGAAVIDSEDYGHPGVPGNVIEIASGYYATIYADNLETFSIDGAGNITAVDSWDWTASTGTNSRIVKVPDSTKYMIAYENGSNDGIVFSFTISNTGIITKSVIDSLTFEPGINNWVSPPLSLGSDYFAIAGVGNADGFDGVIYTFTCDSDGAISDTVSDTMEFYDGSVNFCQAPFMIHVQDDVYAVAHYRQSSFDGWVRSFTIEIPTGAVEETATFSSDSHIWDAETATFNSNSHLYAEDTEIFSSTSHLWDTITATFSSNSNIHDTETETGTFTSNSHLYAEDTVTVQSDARIISQAQIENEYKIPWEIHPTMRNIHTTPQTGGQDDGGFRIL</sequence>
<reference evidence="1" key="1">
    <citation type="journal article" date="2015" name="Nature">
        <title>Complex archaea that bridge the gap between prokaryotes and eukaryotes.</title>
        <authorList>
            <person name="Spang A."/>
            <person name="Saw J.H."/>
            <person name="Jorgensen S.L."/>
            <person name="Zaremba-Niedzwiedzka K."/>
            <person name="Martijn J."/>
            <person name="Lind A.E."/>
            <person name="van Eijk R."/>
            <person name="Schleper C."/>
            <person name="Guy L."/>
            <person name="Ettema T.J."/>
        </authorList>
    </citation>
    <scope>NUCLEOTIDE SEQUENCE</scope>
</reference>
<dbReference type="EMBL" id="LAZR01002641">
    <property type="protein sequence ID" value="KKN27385.1"/>
    <property type="molecule type" value="Genomic_DNA"/>
</dbReference>